<dbReference type="OrthoDB" id="9781342at2"/>
<dbReference type="InterPro" id="IPR029055">
    <property type="entry name" value="Ntn_hydrolases_N"/>
</dbReference>
<dbReference type="KEGG" id="kal:KALB_2519"/>
<dbReference type="eggNOG" id="COG0405">
    <property type="taxonomic scope" value="Bacteria"/>
</dbReference>
<dbReference type="PANTHER" id="PTHR43199:SF1">
    <property type="entry name" value="GLUTATHIONE HYDROLASE PROENZYME"/>
    <property type="match status" value="1"/>
</dbReference>
<dbReference type="GO" id="GO:0016787">
    <property type="term" value="F:hydrolase activity"/>
    <property type="evidence" value="ECO:0007669"/>
    <property type="project" value="UniProtKB-KW"/>
</dbReference>
<evidence type="ECO:0008006" key="7">
    <source>
        <dbReference type="Google" id="ProtNLM"/>
    </source>
</evidence>
<evidence type="ECO:0000256" key="4">
    <source>
        <dbReference type="ARBA" id="ARBA00023145"/>
    </source>
</evidence>
<organism evidence="5 6">
    <name type="scientific">Kutzneria albida DSM 43870</name>
    <dbReference type="NCBI Taxonomy" id="1449976"/>
    <lineage>
        <taxon>Bacteria</taxon>
        <taxon>Bacillati</taxon>
        <taxon>Actinomycetota</taxon>
        <taxon>Actinomycetes</taxon>
        <taxon>Pseudonocardiales</taxon>
        <taxon>Pseudonocardiaceae</taxon>
        <taxon>Kutzneria</taxon>
    </lineage>
</organism>
<dbReference type="RefSeq" id="WP_025356043.1">
    <property type="nucleotide sequence ID" value="NZ_CP007155.1"/>
</dbReference>
<dbReference type="EMBL" id="CP007155">
    <property type="protein sequence ID" value="AHH95887.1"/>
    <property type="molecule type" value="Genomic_DNA"/>
</dbReference>
<proteinExistence type="inferred from homology"/>
<keyword evidence="2" id="KW-0808">Transferase</keyword>
<dbReference type="Proteomes" id="UP000019225">
    <property type="component" value="Chromosome"/>
</dbReference>
<dbReference type="AlphaFoldDB" id="W5W4S2"/>
<gene>
    <name evidence="5" type="ORF">KALB_2519</name>
</gene>
<sequence length="522" mass="55305">MDPKTWAADEVRRYLSDGIDASDTEGASGTGKRAMVLGSTGPFAQLAGRRALEAGGSAVDAVIATSLAQIALAAGSWVSYAGVFVMVHCQAGRTDSLSAGFATFAVEDDPASIPRAPEPSGRTALVPGFMAGVAAAHERFGVLPWPDLFQPAIHVAEQGFPVGLVRERQFAMRADVLPESFRAKRGELFRQPELAETLRGVAAEGADWMYRGPWAREFVDVVRAAGGKATLSDLDTYEPVWSEPLRARFHGHEVHTGSKSLVQALRAAEGVGDPLTDPQALYELIGISRQSTRPGSHSDFVLAVDAEGNVAAACHSINTSLWGCTGLFAGGVSIPDAASFQQQVLAGLGPGQHVPFPANPAIVLRGGRPVLASSSIGAGLHCATLQCLHAVLGLGVPVDEVVRRPLFHGPDYLAGDTVNTPLEDRIKGKRVGSTWQQALARARESGVPQEQAWDAVMAAIPQVIEDRFDPEVVRRTEELGQRLSVRPITERTIPRGFWGGIGIGDRLTGGRTPFSGGRIEGI</sequence>
<reference evidence="5 6" key="1">
    <citation type="journal article" date="2014" name="BMC Genomics">
        <title>Complete genome sequence of producer of the glycopeptide antibiotic Aculeximycin Kutzneria albida DSM 43870T, a representative of minor genus of Pseudonocardiaceae.</title>
        <authorList>
            <person name="Rebets Y."/>
            <person name="Tokovenko B."/>
            <person name="Lushchyk I."/>
            <person name="Ruckert C."/>
            <person name="Zaburannyi N."/>
            <person name="Bechthold A."/>
            <person name="Kalinowski J."/>
            <person name="Luzhetskyy A."/>
        </authorList>
    </citation>
    <scope>NUCLEOTIDE SEQUENCE [LARGE SCALE GENOMIC DNA]</scope>
    <source>
        <strain evidence="5">DSM 43870</strain>
    </source>
</reference>
<evidence type="ECO:0000256" key="1">
    <source>
        <dbReference type="ARBA" id="ARBA00009381"/>
    </source>
</evidence>
<evidence type="ECO:0000256" key="2">
    <source>
        <dbReference type="ARBA" id="ARBA00022679"/>
    </source>
</evidence>
<dbReference type="GO" id="GO:0016740">
    <property type="term" value="F:transferase activity"/>
    <property type="evidence" value="ECO:0007669"/>
    <property type="project" value="UniProtKB-KW"/>
</dbReference>
<dbReference type="InterPro" id="IPR043137">
    <property type="entry name" value="GGT_ssub_C"/>
</dbReference>
<keyword evidence="4" id="KW-0865">Zymogen</keyword>
<dbReference type="Pfam" id="PF01019">
    <property type="entry name" value="G_glu_transpept"/>
    <property type="match status" value="1"/>
</dbReference>
<evidence type="ECO:0000256" key="3">
    <source>
        <dbReference type="ARBA" id="ARBA00022801"/>
    </source>
</evidence>
<dbReference type="PRINTS" id="PR01210">
    <property type="entry name" value="GGTRANSPTASE"/>
</dbReference>
<name>W5W4S2_9PSEU</name>
<keyword evidence="6" id="KW-1185">Reference proteome</keyword>
<dbReference type="Gene3D" id="3.60.20.40">
    <property type="match status" value="1"/>
</dbReference>
<evidence type="ECO:0000313" key="6">
    <source>
        <dbReference type="Proteomes" id="UP000019225"/>
    </source>
</evidence>
<dbReference type="InterPro" id="IPR051792">
    <property type="entry name" value="GGT_bact"/>
</dbReference>
<evidence type="ECO:0000313" key="5">
    <source>
        <dbReference type="EMBL" id="AHH95887.1"/>
    </source>
</evidence>
<keyword evidence="3" id="KW-0378">Hydrolase</keyword>
<protein>
    <recommendedName>
        <fullName evidence="7">Gamma-glutamyltransferase</fullName>
    </recommendedName>
</protein>
<dbReference type="HOGENOM" id="CLU_521563_0_0_11"/>
<accession>W5W4S2</accession>
<comment type="similarity">
    <text evidence="1">Belongs to the gamma-glutamyltransferase family.</text>
</comment>
<dbReference type="PANTHER" id="PTHR43199">
    <property type="entry name" value="GLUTATHIONE HYDROLASE"/>
    <property type="match status" value="1"/>
</dbReference>
<dbReference type="SUPFAM" id="SSF56235">
    <property type="entry name" value="N-terminal nucleophile aminohydrolases (Ntn hydrolases)"/>
    <property type="match status" value="1"/>
</dbReference>
<dbReference type="STRING" id="1449976.KALB_2519"/>